<keyword evidence="3" id="KW-0731">Sigma factor</keyword>
<dbReference type="Pfam" id="PF04542">
    <property type="entry name" value="Sigma70_r2"/>
    <property type="match status" value="1"/>
</dbReference>
<evidence type="ECO:0000313" key="9">
    <source>
        <dbReference type="Proteomes" id="UP000256269"/>
    </source>
</evidence>
<feature type="domain" description="RNA polymerase sigma-70 region 2" evidence="6">
    <location>
        <begin position="267"/>
        <end position="336"/>
    </location>
</feature>
<protein>
    <submittedName>
        <fullName evidence="8">RNA polymerase sigma factor (Sigma-70 family)</fullName>
    </submittedName>
</protein>
<keyword evidence="4" id="KW-0238">DNA-binding</keyword>
<dbReference type="Gene3D" id="1.10.1740.10">
    <property type="match status" value="1"/>
</dbReference>
<evidence type="ECO:0000256" key="5">
    <source>
        <dbReference type="ARBA" id="ARBA00023163"/>
    </source>
</evidence>
<dbReference type="InterPro" id="IPR013325">
    <property type="entry name" value="RNA_pol_sigma_r2"/>
</dbReference>
<dbReference type="PANTHER" id="PTHR43133:SF58">
    <property type="entry name" value="ECF RNA POLYMERASE SIGMA FACTOR SIGD"/>
    <property type="match status" value="1"/>
</dbReference>
<dbReference type="CDD" id="cd06171">
    <property type="entry name" value="Sigma70_r4"/>
    <property type="match status" value="1"/>
</dbReference>
<dbReference type="Pfam" id="PF08281">
    <property type="entry name" value="Sigma70_r4_2"/>
    <property type="match status" value="1"/>
</dbReference>
<dbReference type="InterPro" id="IPR013324">
    <property type="entry name" value="RNA_pol_sigma_r3/r4-like"/>
</dbReference>
<dbReference type="InterPro" id="IPR013249">
    <property type="entry name" value="RNA_pol_sigma70_r4_t2"/>
</dbReference>
<dbReference type="PANTHER" id="PTHR43133">
    <property type="entry name" value="RNA POLYMERASE ECF-TYPE SIGMA FACTO"/>
    <property type="match status" value="1"/>
</dbReference>
<evidence type="ECO:0000256" key="1">
    <source>
        <dbReference type="ARBA" id="ARBA00010641"/>
    </source>
</evidence>
<name>A0A3E0I8V9_9PSEU</name>
<evidence type="ECO:0000256" key="2">
    <source>
        <dbReference type="ARBA" id="ARBA00023015"/>
    </source>
</evidence>
<evidence type="ECO:0000256" key="4">
    <source>
        <dbReference type="ARBA" id="ARBA00023125"/>
    </source>
</evidence>
<evidence type="ECO:0000313" key="8">
    <source>
        <dbReference type="EMBL" id="REH55208.1"/>
    </source>
</evidence>
<dbReference type="EMBL" id="QUNO01000001">
    <property type="protein sequence ID" value="REH55208.1"/>
    <property type="molecule type" value="Genomic_DNA"/>
</dbReference>
<dbReference type="InterPro" id="IPR039425">
    <property type="entry name" value="RNA_pol_sigma-70-like"/>
</dbReference>
<sequence length="429" mass="46639">MTDPVSITDSQLTRLITVLTQRQVTDPNPDRSAVLNALHELTAMRSASAKPAASARMSDLTTQVLAYLTQIDSTSLGTPAAKALRGRSNTAHVAAAIARATDRDELAGLDPELRQHLPTTTVIAFAEGSLHGAESVVATVHLRHCSLCWAELQIQRESRLVVVNALRQDSPASVRDLDDQNLLGGFGARLVEDVEQRSDVEVQAEASEAGALAVLVRENDVAQVLPVRTDDGPAPKPVAAYGPQDEQFRLLVDAAIDRDPVATQRVVESIRPIVLRYCRARIGRLDRSFAVADDVVLEVCLSVISALPSYRDQEQSFLAFVYGIARHKVAEAHRAAAHNRSLLVPEVPDPPETVAGPEQRVLQDELKGSMDRLLAVLSDKQREIVVLRVVVGLSPQETADLVGSTPGAVRLTEHRALRRLRKLVSIKEF</sequence>
<dbReference type="GO" id="GO:0003677">
    <property type="term" value="F:DNA binding"/>
    <property type="evidence" value="ECO:0007669"/>
    <property type="project" value="UniProtKB-KW"/>
</dbReference>
<evidence type="ECO:0000259" key="6">
    <source>
        <dbReference type="Pfam" id="PF04542"/>
    </source>
</evidence>
<dbReference type="SUPFAM" id="SSF88946">
    <property type="entry name" value="Sigma2 domain of RNA polymerase sigma factors"/>
    <property type="match status" value="1"/>
</dbReference>
<organism evidence="8 9">
    <name type="scientific">Kutzneria buriramensis</name>
    <dbReference type="NCBI Taxonomy" id="1045776"/>
    <lineage>
        <taxon>Bacteria</taxon>
        <taxon>Bacillati</taxon>
        <taxon>Actinomycetota</taxon>
        <taxon>Actinomycetes</taxon>
        <taxon>Pseudonocardiales</taxon>
        <taxon>Pseudonocardiaceae</taxon>
        <taxon>Kutzneria</taxon>
    </lineage>
</organism>
<dbReference type="AlphaFoldDB" id="A0A3E0I8V9"/>
<proteinExistence type="inferred from homology"/>
<dbReference type="GO" id="GO:0016987">
    <property type="term" value="F:sigma factor activity"/>
    <property type="evidence" value="ECO:0007669"/>
    <property type="project" value="UniProtKB-KW"/>
</dbReference>
<keyword evidence="9" id="KW-1185">Reference proteome</keyword>
<dbReference type="NCBIfam" id="TIGR02937">
    <property type="entry name" value="sigma70-ECF"/>
    <property type="match status" value="1"/>
</dbReference>
<dbReference type="SUPFAM" id="SSF88659">
    <property type="entry name" value="Sigma3 and sigma4 domains of RNA polymerase sigma factors"/>
    <property type="match status" value="1"/>
</dbReference>
<dbReference type="InterPro" id="IPR036388">
    <property type="entry name" value="WH-like_DNA-bd_sf"/>
</dbReference>
<reference evidence="8 9" key="1">
    <citation type="submission" date="2018-08" db="EMBL/GenBank/DDBJ databases">
        <title>Genomic Encyclopedia of Archaeal and Bacterial Type Strains, Phase II (KMG-II): from individual species to whole genera.</title>
        <authorList>
            <person name="Goeker M."/>
        </authorList>
    </citation>
    <scope>NUCLEOTIDE SEQUENCE [LARGE SCALE GENOMIC DNA]</scope>
    <source>
        <strain evidence="8 9">DSM 45791</strain>
    </source>
</reference>
<evidence type="ECO:0000256" key="3">
    <source>
        <dbReference type="ARBA" id="ARBA00023082"/>
    </source>
</evidence>
<accession>A0A3E0I8V9</accession>
<dbReference type="InterPro" id="IPR007627">
    <property type="entry name" value="RNA_pol_sigma70_r2"/>
</dbReference>
<dbReference type="NCBIfam" id="NF007230">
    <property type="entry name" value="PRK09648.1"/>
    <property type="match status" value="1"/>
</dbReference>
<comment type="caution">
    <text evidence="8">The sequence shown here is derived from an EMBL/GenBank/DDBJ whole genome shotgun (WGS) entry which is preliminary data.</text>
</comment>
<dbReference type="Gene3D" id="1.10.10.10">
    <property type="entry name" value="Winged helix-like DNA-binding domain superfamily/Winged helix DNA-binding domain"/>
    <property type="match status" value="1"/>
</dbReference>
<evidence type="ECO:0000259" key="7">
    <source>
        <dbReference type="Pfam" id="PF08281"/>
    </source>
</evidence>
<feature type="domain" description="RNA polymerase sigma factor 70 region 4 type 2" evidence="7">
    <location>
        <begin position="369"/>
        <end position="420"/>
    </location>
</feature>
<gene>
    <name evidence="8" type="ORF">BCF44_101225</name>
</gene>
<dbReference type="Proteomes" id="UP000256269">
    <property type="component" value="Unassembled WGS sequence"/>
</dbReference>
<comment type="similarity">
    <text evidence="1">Belongs to the sigma-70 factor family. ECF subfamily.</text>
</comment>
<dbReference type="GO" id="GO:0006352">
    <property type="term" value="P:DNA-templated transcription initiation"/>
    <property type="evidence" value="ECO:0007669"/>
    <property type="project" value="InterPro"/>
</dbReference>
<keyword evidence="5" id="KW-0804">Transcription</keyword>
<keyword evidence="2" id="KW-0805">Transcription regulation</keyword>
<dbReference type="InterPro" id="IPR014284">
    <property type="entry name" value="RNA_pol_sigma-70_dom"/>
</dbReference>